<reference evidence="2 3" key="1">
    <citation type="submission" date="2015-11" db="EMBL/GenBank/DDBJ databases">
        <title>Exploring the genomic traits of fungus-feeding bacterial genus Collimonas.</title>
        <authorList>
            <person name="Song C."/>
            <person name="Schmidt R."/>
            <person name="de Jager V."/>
            <person name="Krzyzanowska D."/>
            <person name="Jongedijk E."/>
            <person name="Cankar K."/>
            <person name="Beekwilder J."/>
            <person name="van Veen A."/>
            <person name="de Boer W."/>
            <person name="van Veen J.A."/>
            <person name="Garbeva P."/>
        </authorList>
    </citation>
    <scope>NUCLEOTIDE SEQUENCE [LARGE SCALE GENOMIC DNA]</scope>
    <source>
        <strain evidence="2 3">Ter6</strain>
    </source>
</reference>
<evidence type="ECO:0000313" key="3">
    <source>
        <dbReference type="Proteomes" id="UP000072421"/>
    </source>
</evidence>
<proteinExistence type="predicted"/>
<dbReference type="Pfam" id="PF09486">
    <property type="entry name" value="HrpB7"/>
    <property type="match status" value="1"/>
</dbReference>
<sequence length="161" mass="18298">MSVDAAKIWRAIVAAQMRRQQRAKDELEAARQDMLAAEAVHAAAAAETAQACERSRIHEDGLKELLAASLSAALYLSHDAWRGHLRGEVQVMQARERQAHDTLEKQERKVAIVRTKLVRIDAALDKCRLKLKQIEDDTRRRREENADEEAIESLLARRALR</sequence>
<dbReference type="Proteomes" id="UP000072421">
    <property type="component" value="Chromosome"/>
</dbReference>
<dbReference type="InterPro" id="IPR013392">
    <property type="entry name" value="T3SS_HrpB7"/>
</dbReference>
<protein>
    <submittedName>
        <fullName evidence="2">Bacterial type III secretion family protein</fullName>
    </submittedName>
</protein>
<keyword evidence="1" id="KW-0175">Coiled coil</keyword>
<organism evidence="2">
    <name type="scientific">Collimonas fungivorans</name>
    <dbReference type="NCBI Taxonomy" id="158899"/>
    <lineage>
        <taxon>Bacteria</taxon>
        <taxon>Pseudomonadati</taxon>
        <taxon>Pseudomonadota</taxon>
        <taxon>Betaproteobacteria</taxon>
        <taxon>Burkholderiales</taxon>
        <taxon>Oxalobacteraceae</taxon>
        <taxon>Collimonas</taxon>
    </lineage>
</organism>
<dbReference type="OrthoDB" id="8781606at2"/>
<evidence type="ECO:0000256" key="1">
    <source>
        <dbReference type="SAM" id="Coils"/>
    </source>
</evidence>
<feature type="coiled-coil region" evidence="1">
    <location>
        <begin position="13"/>
        <end position="40"/>
    </location>
</feature>
<dbReference type="RefSeq" id="WP_061542044.1">
    <property type="nucleotide sequence ID" value="NZ_CP013232.1"/>
</dbReference>
<dbReference type="EMBL" id="CP013232">
    <property type="protein sequence ID" value="AMO97827.1"/>
    <property type="molecule type" value="Genomic_DNA"/>
</dbReference>
<dbReference type="PATRIC" id="fig|158899.10.peg.5181"/>
<accession>A0A127PJ99</accession>
<dbReference type="AlphaFoldDB" id="A0A127PJ99"/>
<gene>
    <name evidence="2" type="ORF">CFter6_5260</name>
</gene>
<evidence type="ECO:0000313" key="2">
    <source>
        <dbReference type="EMBL" id="AMO97827.1"/>
    </source>
</evidence>
<name>A0A127PJ99_9BURK</name>